<evidence type="ECO:0000256" key="1">
    <source>
        <dbReference type="SAM" id="Phobius"/>
    </source>
</evidence>
<keyword evidence="4" id="KW-1185">Reference proteome</keyword>
<feature type="domain" description="Acyltransferase 3" evidence="2">
    <location>
        <begin position="17"/>
        <end position="317"/>
    </location>
</feature>
<reference evidence="3 4" key="1">
    <citation type="submission" date="2019-11" db="EMBL/GenBank/DDBJ databases">
        <authorList>
            <person name="Dong K."/>
        </authorList>
    </citation>
    <scope>NUCLEOTIDE SEQUENCE [LARGE SCALE GENOMIC DNA]</scope>
    <source>
        <strain evidence="3 4">DK608</strain>
    </source>
</reference>
<dbReference type="InterPro" id="IPR002656">
    <property type="entry name" value="Acyl_transf_3_dom"/>
</dbReference>
<feature type="transmembrane region" description="Helical" evidence="1">
    <location>
        <begin position="129"/>
        <end position="150"/>
    </location>
</feature>
<keyword evidence="1" id="KW-0472">Membrane</keyword>
<dbReference type="GO" id="GO:0016747">
    <property type="term" value="F:acyltransferase activity, transferring groups other than amino-acyl groups"/>
    <property type="evidence" value="ECO:0007669"/>
    <property type="project" value="InterPro"/>
</dbReference>
<sequence>MGDNEGAFNNFNGPMYYNIQLLRGIAACMVVLFHVVLWLPQPAAGAEPVIYQIFHSWGKSGVDLFFVISGFVIMTSQMRKPRPVGTFLRDRALRILPLYWLVTLVFAALLLALPQLAGNQPDLTPARLLQSLGMVHFLLTGQFPVVFVGWTLEYEALFYLLFAIGMAFLPLRYLPLALGAVLAAIYLAGGVEARVIQFAMGMMIAQLRLRTDHLPFAWPLLLAGLAVFLGSIRWPNDDLRLLLWGIPSVMIVTALVFLPQIRNRLANYLGNASYAIYLVQPLAIPVGVKLTAALAGHAGFTAQALLVSSMAVIGGCLTHSFVEKPMNALLRRPRRVPAPAGVAP</sequence>
<comment type="caution">
    <text evidence="3">The sequence shown here is derived from an EMBL/GenBank/DDBJ whole genome shotgun (WGS) entry which is preliminary data.</text>
</comment>
<dbReference type="GO" id="GO:0000271">
    <property type="term" value="P:polysaccharide biosynthetic process"/>
    <property type="evidence" value="ECO:0007669"/>
    <property type="project" value="TreeGrafter"/>
</dbReference>
<name>A0A6L6IXL1_9RHOB</name>
<feature type="transmembrane region" description="Helical" evidence="1">
    <location>
        <begin position="157"/>
        <end position="174"/>
    </location>
</feature>
<dbReference type="AlphaFoldDB" id="A0A6L6IXL1"/>
<feature type="transmembrane region" description="Helical" evidence="1">
    <location>
        <begin position="265"/>
        <end position="288"/>
    </location>
</feature>
<dbReference type="EMBL" id="WMII01000012">
    <property type="protein sequence ID" value="MTH65265.1"/>
    <property type="molecule type" value="Genomic_DNA"/>
</dbReference>
<feature type="transmembrane region" description="Helical" evidence="1">
    <location>
        <begin position="98"/>
        <end position="117"/>
    </location>
</feature>
<dbReference type="Proteomes" id="UP000478740">
    <property type="component" value="Unassembled WGS sequence"/>
</dbReference>
<evidence type="ECO:0000313" key="3">
    <source>
        <dbReference type="EMBL" id="MTH65265.1"/>
    </source>
</evidence>
<feature type="transmembrane region" description="Helical" evidence="1">
    <location>
        <begin position="300"/>
        <end position="322"/>
    </location>
</feature>
<protein>
    <submittedName>
        <fullName evidence="3">Acyltransferase family protein</fullName>
    </submittedName>
</protein>
<feature type="transmembrane region" description="Helical" evidence="1">
    <location>
        <begin position="21"/>
        <end position="40"/>
    </location>
</feature>
<dbReference type="PANTHER" id="PTHR23028">
    <property type="entry name" value="ACETYLTRANSFERASE"/>
    <property type="match status" value="1"/>
</dbReference>
<keyword evidence="3" id="KW-0012">Acyltransferase</keyword>
<feature type="transmembrane region" description="Helical" evidence="1">
    <location>
        <begin position="241"/>
        <end position="258"/>
    </location>
</feature>
<proteinExistence type="predicted"/>
<feature type="transmembrane region" description="Helical" evidence="1">
    <location>
        <begin position="216"/>
        <end position="235"/>
    </location>
</feature>
<keyword evidence="1" id="KW-1133">Transmembrane helix</keyword>
<evidence type="ECO:0000259" key="2">
    <source>
        <dbReference type="Pfam" id="PF01757"/>
    </source>
</evidence>
<feature type="transmembrane region" description="Helical" evidence="1">
    <location>
        <begin position="60"/>
        <end position="78"/>
    </location>
</feature>
<keyword evidence="1" id="KW-0812">Transmembrane</keyword>
<dbReference type="GO" id="GO:0016020">
    <property type="term" value="C:membrane"/>
    <property type="evidence" value="ECO:0007669"/>
    <property type="project" value="TreeGrafter"/>
</dbReference>
<evidence type="ECO:0000313" key="4">
    <source>
        <dbReference type="Proteomes" id="UP000478740"/>
    </source>
</evidence>
<dbReference type="Pfam" id="PF01757">
    <property type="entry name" value="Acyl_transf_3"/>
    <property type="match status" value="1"/>
</dbReference>
<organism evidence="3 4">
    <name type="scientific">Paracoccus shanxieyensis</name>
    <dbReference type="NCBI Taxonomy" id="2675752"/>
    <lineage>
        <taxon>Bacteria</taxon>
        <taxon>Pseudomonadati</taxon>
        <taxon>Pseudomonadota</taxon>
        <taxon>Alphaproteobacteria</taxon>
        <taxon>Rhodobacterales</taxon>
        <taxon>Paracoccaceae</taxon>
        <taxon>Paracoccus</taxon>
    </lineage>
</organism>
<dbReference type="PANTHER" id="PTHR23028:SF131">
    <property type="entry name" value="BLR2367 PROTEIN"/>
    <property type="match status" value="1"/>
</dbReference>
<keyword evidence="3" id="KW-0808">Transferase</keyword>
<dbReference type="InterPro" id="IPR050879">
    <property type="entry name" value="Acyltransferase_3"/>
</dbReference>
<gene>
    <name evidence="3" type="ORF">GL284_13400</name>
</gene>
<accession>A0A6L6IXL1</accession>
<feature type="transmembrane region" description="Helical" evidence="1">
    <location>
        <begin position="180"/>
        <end position="204"/>
    </location>
</feature>